<comment type="caution">
    <text evidence="1">The sequence shown here is derived from an EMBL/GenBank/DDBJ whole genome shotgun (WGS) entry which is preliminary data.</text>
</comment>
<sequence length="63" mass="7368">MYCDEVQTNFRYNALHDLKGILPSHKNDYKTLISVVSALLSCKKRDEDPDMNDVSLQPKDYYK</sequence>
<evidence type="ECO:0000313" key="1">
    <source>
        <dbReference type="EMBL" id="GLS91561.1"/>
    </source>
</evidence>
<proteinExistence type="predicted"/>
<organism evidence="1 2">
    <name type="scientific">Psychromonas marina</name>
    <dbReference type="NCBI Taxonomy" id="88364"/>
    <lineage>
        <taxon>Bacteria</taxon>
        <taxon>Pseudomonadati</taxon>
        <taxon>Pseudomonadota</taxon>
        <taxon>Gammaproteobacteria</taxon>
        <taxon>Alteromonadales</taxon>
        <taxon>Psychromonadaceae</taxon>
        <taxon>Psychromonas</taxon>
    </lineage>
</organism>
<dbReference type="Proteomes" id="UP001157353">
    <property type="component" value="Unassembled WGS sequence"/>
</dbReference>
<keyword evidence="2" id="KW-1185">Reference proteome</keyword>
<gene>
    <name evidence="1" type="ORF">GCM10007916_26300</name>
</gene>
<name>A0ABQ6E3I5_9GAMM</name>
<accession>A0ABQ6E3I5</accession>
<evidence type="ECO:0000313" key="2">
    <source>
        <dbReference type="Proteomes" id="UP001157353"/>
    </source>
</evidence>
<reference evidence="2" key="1">
    <citation type="journal article" date="2019" name="Int. J. Syst. Evol. Microbiol.">
        <title>The Global Catalogue of Microorganisms (GCM) 10K type strain sequencing project: providing services to taxonomists for standard genome sequencing and annotation.</title>
        <authorList>
            <consortium name="The Broad Institute Genomics Platform"/>
            <consortium name="The Broad Institute Genome Sequencing Center for Infectious Disease"/>
            <person name="Wu L."/>
            <person name="Ma J."/>
        </authorList>
    </citation>
    <scope>NUCLEOTIDE SEQUENCE [LARGE SCALE GENOMIC DNA]</scope>
    <source>
        <strain evidence="2">NBRC 103166</strain>
    </source>
</reference>
<dbReference type="EMBL" id="BSPQ01000013">
    <property type="protein sequence ID" value="GLS91561.1"/>
    <property type="molecule type" value="Genomic_DNA"/>
</dbReference>
<protein>
    <submittedName>
        <fullName evidence="1">Uncharacterized protein</fullName>
    </submittedName>
</protein>